<accession>A0A1J6IML4</accession>
<keyword evidence="2" id="KW-1185">Reference proteome</keyword>
<reference evidence="1" key="1">
    <citation type="submission" date="2016-11" db="EMBL/GenBank/DDBJ databases">
        <title>The genome of Nicotiana attenuata.</title>
        <authorList>
            <person name="Xu S."/>
            <person name="Brockmoeller T."/>
            <person name="Gaquerel E."/>
            <person name="Navarro A."/>
            <person name="Kuhl H."/>
            <person name="Gase K."/>
            <person name="Ling Z."/>
            <person name="Zhou W."/>
            <person name="Kreitzer C."/>
            <person name="Stanke M."/>
            <person name="Tang H."/>
            <person name="Lyons E."/>
            <person name="Pandey P."/>
            <person name="Pandey S.P."/>
            <person name="Timmermann B."/>
            <person name="Baldwin I.T."/>
        </authorList>
    </citation>
    <scope>NUCLEOTIDE SEQUENCE [LARGE SCALE GENOMIC DNA]</scope>
    <source>
        <strain evidence="1">UT</strain>
    </source>
</reference>
<dbReference type="EMBL" id="MJEQ01037184">
    <property type="protein sequence ID" value="OIT06397.1"/>
    <property type="molecule type" value="Genomic_DNA"/>
</dbReference>
<gene>
    <name evidence="1" type="ORF">A4A49_23248</name>
</gene>
<evidence type="ECO:0000313" key="1">
    <source>
        <dbReference type="EMBL" id="OIT06397.1"/>
    </source>
</evidence>
<dbReference type="Gramene" id="OIT06397">
    <property type="protein sequence ID" value="OIT06397"/>
    <property type="gene ID" value="A4A49_23248"/>
</dbReference>
<sequence length="76" mass="8323">MPICLSFVENEMMDKSSGGLGSLIRRKRVDAATQARQKLATQQLARKLSLFDLTAIGNSTYTLILLPLAIAHTYLG</sequence>
<evidence type="ECO:0000313" key="2">
    <source>
        <dbReference type="Proteomes" id="UP000187609"/>
    </source>
</evidence>
<proteinExistence type="predicted"/>
<protein>
    <submittedName>
        <fullName evidence="1">Uncharacterized protein</fullName>
    </submittedName>
</protein>
<dbReference type="AlphaFoldDB" id="A0A1J6IML4"/>
<comment type="caution">
    <text evidence="1">The sequence shown here is derived from an EMBL/GenBank/DDBJ whole genome shotgun (WGS) entry which is preliminary data.</text>
</comment>
<name>A0A1J6IML4_NICAT</name>
<dbReference type="Proteomes" id="UP000187609">
    <property type="component" value="Unassembled WGS sequence"/>
</dbReference>
<organism evidence="1 2">
    <name type="scientific">Nicotiana attenuata</name>
    <name type="common">Coyote tobacco</name>
    <dbReference type="NCBI Taxonomy" id="49451"/>
    <lineage>
        <taxon>Eukaryota</taxon>
        <taxon>Viridiplantae</taxon>
        <taxon>Streptophyta</taxon>
        <taxon>Embryophyta</taxon>
        <taxon>Tracheophyta</taxon>
        <taxon>Spermatophyta</taxon>
        <taxon>Magnoliopsida</taxon>
        <taxon>eudicotyledons</taxon>
        <taxon>Gunneridae</taxon>
        <taxon>Pentapetalae</taxon>
        <taxon>asterids</taxon>
        <taxon>lamiids</taxon>
        <taxon>Solanales</taxon>
        <taxon>Solanaceae</taxon>
        <taxon>Nicotianoideae</taxon>
        <taxon>Nicotianeae</taxon>
        <taxon>Nicotiana</taxon>
    </lineage>
</organism>